<name>A0A1G7MQ25_9BACL</name>
<evidence type="ECO:0000313" key="1">
    <source>
        <dbReference type="EMBL" id="SDF63938.1"/>
    </source>
</evidence>
<accession>A0A1G7MQ25</accession>
<organism evidence="1 2">
    <name type="scientific">Fontibacillus panacisegetis</name>
    <dbReference type="NCBI Taxonomy" id="670482"/>
    <lineage>
        <taxon>Bacteria</taxon>
        <taxon>Bacillati</taxon>
        <taxon>Bacillota</taxon>
        <taxon>Bacilli</taxon>
        <taxon>Bacillales</taxon>
        <taxon>Paenibacillaceae</taxon>
        <taxon>Fontibacillus</taxon>
    </lineage>
</organism>
<dbReference type="OrthoDB" id="2657769at2"/>
<evidence type="ECO:0000313" key="2">
    <source>
        <dbReference type="Proteomes" id="UP000198972"/>
    </source>
</evidence>
<reference evidence="1 2" key="1">
    <citation type="submission" date="2016-10" db="EMBL/GenBank/DDBJ databases">
        <authorList>
            <person name="de Groot N.N."/>
        </authorList>
    </citation>
    <scope>NUCLEOTIDE SEQUENCE [LARGE SCALE GENOMIC DNA]</scope>
    <source>
        <strain evidence="1 2">DSM 28129</strain>
    </source>
</reference>
<keyword evidence="2" id="KW-1185">Reference proteome</keyword>
<protein>
    <recommendedName>
        <fullName evidence="3">DUF1232 domain-containing protein</fullName>
    </recommendedName>
</protein>
<evidence type="ECO:0008006" key="3">
    <source>
        <dbReference type="Google" id="ProtNLM"/>
    </source>
</evidence>
<dbReference type="RefSeq" id="WP_091230934.1">
    <property type="nucleotide sequence ID" value="NZ_FNBG01000014.1"/>
</dbReference>
<dbReference type="AlphaFoldDB" id="A0A1G7MQ25"/>
<dbReference type="STRING" id="670482.SAMN04488542_11452"/>
<dbReference type="Proteomes" id="UP000198972">
    <property type="component" value="Unassembled WGS sequence"/>
</dbReference>
<gene>
    <name evidence="1" type="ORF">SAMN04488542_11452</name>
</gene>
<sequence length="81" mass="9690">MKWSKLWSFRHWGSIFRRVPRLLTSPRIPLLDKLLLVVPALVYWVIPDVLPFIPIDDIAVTMLLMNWFVSRAERKDDIMKQ</sequence>
<proteinExistence type="predicted"/>
<dbReference type="EMBL" id="FNBG01000014">
    <property type="protein sequence ID" value="SDF63938.1"/>
    <property type="molecule type" value="Genomic_DNA"/>
</dbReference>